<proteinExistence type="predicted"/>
<dbReference type="SMART" id="SM00422">
    <property type="entry name" value="HTH_MERR"/>
    <property type="match status" value="1"/>
</dbReference>
<dbReference type="InterPro" id="IPR009061">
    <property type="entry name" value="DNA-bd_dom_put_sf"/>
</dbReference>
<dbReference type="InterPro" id="IPR047057">
    <property type="entry name" value="MerR_fam"/>
</dbReference>
<feature type="domain" description="HTH merR-type" evidence="6">
    <location>
        <begin position="7"/>
        <end position="76"/>
    </location>
</feature>
<dbReference type="InterPro" id="IPR000551">
    <property type="entry name" value="MerR-type_HTH_dom"/>
</dbReference>
<keyword evidence="5" id="KW-0175">Coiled coil</keyword>
<dbReference type="Pfam" id="PF13411">
    <property type="entry name" value="MerR_1"/>
    <property type="match status" value="1"/>
</dbReference>
<dbReference type="PANTHER" id="PTHR30204:SF69">
    <property type="entry name" value="MERR-FAMILY TRANSCRIPTIONAL REGULATOR"/>
    <property type="match status" value="1"/>
</dbReference>
<dbReference type="GO" id="GO:0003700">
    <property type="term" value="F:DNA-binding transcription factor activity"/>
    <property type="evidence" value="ECO:0007669"/>
    <property type="project" value="InterPro"/>
</dbReference>
<evidence type="ECO:0000256" key="3">
    <source>
        <dbReference type="ARBA" id="ARBA00023125"/>
    </source>
</evidence>
<protein>
    <submittedName>
        <fullName evidence="7">Multidrug transporter activation protein</fullName>
    </submittedName>
</protein>
<evidence type="ECO:0000256" key="4">
    <source>
        <dbReference type="ARBA" id="ARBA00023163"/>
    </source>
</evidence>
<dbReference type="Gene3D" id="3.20.80.10">
    <property type="entry name" value="Regulatory factor, effector binding domain"/>
    <property type="match status" value="1"/>
</dbReference>
<dbReference type="EMBL" id="FMHG01000001">
    <property type="protein sequence ID" value="SCJ60487.1"/>
    <property type="molecule type" value="Genomic_DNA"/>
</dbReference>
<keyword evidence="3" id="KW-0238">DNA-binding</keyword>
<dbReference type="InterPro" id="IPR011256">
    <property type="entry name" value="Reg_factor_effector_dom_sf"/>
</dbReference>
<dbReference type="GO" id="GO:0003677">
    <property type="term" value="F:DNA binding"/>
    <property type="evidence" value="ECO:0007669"/>
    <property type="project" value="UniProtKB-KW"/>
</dbReference>
<evidence type="ECO:0000256" key="1">
    <source>
        <dbReference type="ARBA" id="ARBA00022491"/>
    </source>
</evidence>
<keyword evidence="4" id="KW-0804">Transcription</keyword>
<evidence type="ECO:0000313" key="7">
    <source>
        <dbReference type="EMBL" id="SCJ60487.1"/>
    </source>
</evidence>
<evidence type="ECO:0000256" key="5">
    <source>
        <dbReference type="SAM" id="Coils"/>
    </source>
</evidence>
<organism evidence="7">
    <name type="scientific">uncultured Anaerotruncus sp</name>
    <dbReference type="NCBI Taxonomy" id="905011"/>
    <lineage>
        <taxon>Bacteria</taxon>
        <taxon>Bacillati</taxon>
        <taxon>Bacillota</taxon>
        <taxon>Clostridia</taxon>
        <taxon>Eubacteriales</taxon>
        <taxon>Oscillospiraceae</taxon>
        <taxon>Anaerotruncus</taxon>
        <taxon>environmental samples</taxon>
    </lineage>
</organism>
<dbReference type="SUPFAM" id="SSF55136">
    <property type="entry name" value="Probable bacterial effector-binding domain"/>
    <property type="match status" value="1"/>
</dbReference>
<evidence type="ECO:0000256" key="2">
    <source>
        <dbReference type="ARBA" id="ARBA00023015"/>
    </source>
</evidence>
<accession>A0A1C6HSF0</accession>
<gene>
    <name evidence="7" type="primary">mta_1</name>
    <name evidence="7" type="ORF">SAMEA3545359_01019</name>
</gene>
<evidence type="ECO:0000259" key="6">
    <source>
        <dbReference type="PROSITE" id="PS50937"/>
    </source>
</evidence>
<dbReference type="PROSITE" id="PS50937">
    <property type="entry name" value="HTH_MERR_2"/>
    <property type="match status" value="1"/>
</dbReference>
<dbReference type="AlphaFoldDB" id="A0A1C6HSF0"/>
<keyword evidence="2" id="KW-0805">Transcription regulation</keyword>
<feature type="coiled-coil region" evidence="5">
    <location>
        <begin position="83"/>
        <end position="113"/>
    </location>
</feature>
<dbReference type="PANTHER" id="PTHR30204">
    <property type="entry name" value="REDOX-CYCLING DRUG-SENSING TRANSCRIPTIONAL ACTIVATOR SOXR"/>
    <property type="match status" value="1"/>
</dbReference>
<keyword evidence="1" id="KW-0678">Repressor</keyword>
<sequence length="267" mass="30367">MKKYPVRLTTAQFADLHGLCRRTLHYYDQIGLFSPSYKGENGYRYYDAQQTIELGHIRMLKELGVQLSEIRSYRQHPSADAFLQVADARLQQIDEELKKLRRAKKILQQKKEMLHTCRRVQSGQVELVQCPATYLLTAPMPGDDSHQAAAILGQLWQADEYQTGFGSYISADKVYRGDFSVYDGLFVPVPASCHSSRRLVLPAGDYLCGYWVGDWDGLPRLYDKMLQFSRENHLKLTGYACELGLNELAIADMSQYVTRVTVAVAPA</sequence>
<dbReference type="SUPFAM" id="SSF46955">
    <property type="entry name" value="Putative DNA-binding domain"/>
    <property type="match status" value="1"/>
</dbReference>
<name>A0A1C6HSF0_9FIRM</name>
<dbReference type="Gene3D" id="1.10.1660.10">
    <property type="match status" value="1"/>
</dbReference>
<reference evidence="7" key="1">
    <citation type="submission" date="2015-09" db="EMBL/GenBank/DDBJ databases">
        <authorList>
            <consortium name="Pathogen Informatics"/>
        </authorList>
    </citation>
    <scope>NUCLEOTIDE SEQUENCE</scope>
    <source>
        <strain evidence="7">2789STDY5834896</strain>
    </source>
</reference>